<comment type="caution">
    <text evidence="2">The sequence shown here is derived from an EMBL/GenBank/DDBJ whole genome shotgun (WGS) entry which is preliminary data.</text>
</comment>
<keyword evidence="3" id="KW-1185">Reference proteome</keyword>
<protein>
    <recommendedName>
        <fullName evidence="4">Succinate dehydrogenase subunit 4</fullName>
    </recommendedName>
</protein>
<evidence type="ECO:0000313" key="2">
    <source>
        <dbReference type="EMBL" id="CAL1279291.1"/>
    </source>
</evidence>
<feature type="transmembrane region" description="Helical" evidence="1">
    <location>
        <begin position="20"/>
        <end position="39"/>
    </location>
</feature>
<organism evidence="2 3">
    <name type="scientific">Larinioides sclopetarius</name>
    <dbReference type="NCBI Taxonomy" id="280406"/>
    <lineage>
        <taxon>Eukaryota</taxon>
        <taxon>Metazoa</taxon>
        <taxon>Ecdysozoa</taxon>
        <taxon>Arthropoda</taxon>
        <taxon>Chelicerata</taxon>
        <taxon>Arachnida</taxon>
        <taxon>Araneae</taxon>
        <taxon>Araneomorphae</taxon>
        <taxon>Entelegynae</taxon>
        <taxon>Araneoidea</taxon>
        <taxon>Araneidae</taxon>
        <taxon>Larinioides</taxon>
    </lineage>
</organism>
<name>A0AAV2A6P5_9ARAC</name>
<feature type="transmembrane region" description="Helical" evidence="1">
    <location>
        <begin position="51"/>
        <end position="77"/>
    </location>
</feature>
<reference evidence="2 3" key="1">
    <citation type="submission" date="2024-04" db="EMBL/GenBank/DDBJ databases">
        <authorList>
            <person name="Rising A."/>
            <person name="Reimegard J."/>
            <person name="Sonavane S."/>
            <person name="Akerstrom W."/>
            <person name="Nylinder S."/>
            <person name="Hedman E."/>
            <person name="Kallberg Y."/>
        </authorList>
    </citation>
    <scope>NUCLEOTIDE SEQUENCE [LARGE SCALE GENOMIC DNA]</scope>
</reference>
<dbReference type="Proteomes" id="UP001497382">
    <property type="component" value="Unassembled WGS sequence"/>
</dbReference>
<evidence type="ECO:0000313" key="3">
    <source>
        <dbReference type="Proteomes" id="UP001497382"/>
    </source>
</evidence>
<keyword evidence="1" id="KW-0472">Membrane</keyword>
<accession>A0AAV2A6P5</accession>
<dbReference type="EMBL" id="CAXIEN010000120">
    <property type="protein sequence ID" value="CAL1279291.1"/>
    <property type="molecule type" value="Genomic_DNA"/>
</dbReference>
<keyword evidence="1" id="KW-0812">Transmembrane</keyword>
<evidence type="ECO:0000256" key="1">
    <source>
        <dbReference type="SAM" id="Phobius"/>
    </source>
</evidence>
<evidence type="ECO:0008006" key="4">
    <source>
        <dbReference type="Google" id="ProtNLM"/>
    </source>
</evidence>
<keyword evidence="1" id="KW-1133">Transmembrane helix</keyword>
<sequence length="111" mass="12948">MSSFDYEQNVSWILRRVTFLNLKIGLTFSFLLFLGIMMSPKYGYLYNKDSLLNSLICYNVSMIVADRDLLSYLLYYLGIKLWNDYSKSVFNFIIGAVAVGIHIAMWIFLTK</sequence>
<gene>
    <name evidence="2" type="ORF">LARSCL_LOCUS10267</name>
</gene>
<proteinExistence type="predicted"/>
<dbReference type="AlphaFoldDB" id="A0AAV2A6P5"/>
<feature type="transmembrane region" description="Helical" evidence="1">
    <location>
        <begin position="89"/>
        <end position="109"/>
    </location>
</feature>